<keyword evidence="1" id="KW-0472">Membrane</keyword>
<protein>
    <submittedName>
        <fullName evidence="2">Uncharacterized protein</fullName>
    </submittedName>
</protein>
<evidence type="ECO:0000313" key="3">
    <source>
        <dbReference type="Proteomes" id="UP000190285"/>
    </source>
</evidence>
<feature type="transmembrane region" description="Helical" evidence="1">
    <location>
        <begin position="6"/>
        <end position="26"/>
    </location>
</feature>
<evidence type="ECO:0000256" key="1">
    <source>
        <dbReference type="SAM" id="Phobius"/>
    </source>
</evidence>
<keyword evidence="3" id="KW-1185">Reference proteome</keyword>
<organism evidence="2 3">
    <name type="scientific">Maledivibacter halophilus</name>
    <dbReference type="NCBI Taxonomy" id="36842"/>
    <lineage>
        <taxon>Bacteria</taxon>
        <taxon>Bacillati</taxon>
        <taxon>Bacillota</taxon>
        <taxon>Clostridia</taxon>
        <taxon>Peptostreptococcales</taxon>
        <taxon>Caminicellaceae</taxon>
        <taxon>Maledivibacter</taxon>
    </lineage>
</organism>
<name>A0A1T5LNM7_9FIRM</name>
<evidence type="ECO:0000313" key="2">
    <source>
        <dbReference type="EMBL" id="SKC77580.1"/>
    </source>
</evidence>
<dbReference type="STRING" id="36842.SAMN02194393_03154"/>
<dbReference type="AlphaFoldDB" id="A0A1T5LNM7"/>
<dbReference type="Proteomes" id="UP000190285">
    <property type="component" value="Unassembled WGS sequence"/>
</dbReference>
<proteinExistence type="predicted"/>
<reference evidence="2 3" key="1">
    <citation type="submission" date="2017-02" db="EMBL/GenBank/DDBJ databases">
        <authorList>
            <person name="Peterson S.W."/>
        </authorList>
    </citation>
    <scope>NUCLEOTIDE SEQUENCE [LARGE SCALE GENOMIC DNA]</scope>
    <source>
        <strain evidence="2 3">M1</strain>
    </source>
</reference>
<dbReference type="RefSeq" id="WP_170917446.1">
    <property type="nucleotide sequence ID" value="NZ_FUZT01000007.1"/>
</dbReference>
<sequence>MNKSNMVEIIVYSLIIIAGIIMLFVYKPKEIEYEIPKNFEIIREGSSSGDSLSK</sequence>
<accession>A0A1T5LNM7</accession>
<dbReference type="EMBL" id="FUZT01000007">
    <property type="protein sequence ID" value="SKC77580.1"/>
    <property type="molecule type" value="Genomic_DNA"/>
</dbReference>
<gene>
    <name evidence="2" type="ORF">SAMN02194393_03154</name>
</gene>
<keyword evidence="1" id="KW-1133">Transmembrane helix</keyword>
<keyword evidence="1" id="KW-0812">Transmembrane</keyword>